<gene>
    <name evidence="1" type="ORF">OBBRIDRAFT_827441</name>
</gene>
<dbReference type="EMBL" id="KV722470">
    <property type="protein sequence ID" value="OCH87858.1"/>
    <property type="molecule type" value="Genomic_DNA"/>
</dbReference>
<name>A0A8E2ANC0_9APHY</name>
<dbReference type="AlphaFoldDB" id="A0A8E2ANC0"/>
<proteinExistence type="predicted"/>
<dbReference type="Proteomes" id="UP000250043">
    <property type="component" value="Unassembled WGS sequence"/>
</dbReference>
<evidence type="ECO:0000313" key="2">
    <source>
        <dbReference type="Proteomes" id="UP000250043"/>
    </source>
</evidence>
<sequence length="117" mass="13574">MQFFDTEMEEHAQYAASRWICMTIGQTQLAIIIDIDYDSQSPKITILDVDRNEFLSMNDKLVKEKCQPIQPDVVYGIDDQGQFVQGSETSTEAFDHYGAYILRAKDSKMIRITTRRR</sequence>
<reference evidence="1 2" key="1">
    <citation type="submission" date="2016-07" db="EMBL/GenBank/DDBJ databases">
        <title>Draft genome of the white-rot fungus Obba rivulosa 3A-2.</title>
        <authorList>
            <consortium name="DOE Joint Genome Institute"/>
            <person name="Miettinen O."/>
            <person name="Riley R."/>
            <person name="Acob R."/>
            <person name="Barry K."/>
            <person name="Cullen D."/>
            <person name="De Vries R."/>
            <person name="Hainaut M."/>
            <person name="Hatakka A."/>
            <person name="Henrissat B."/>
            <person name="Hilden K."/>
            <person name="Kuo R."/>
            <person name="Labutti K."/>
            <person name="Lipzen A."/>
            <person name="Makela M.R."/>
            <person name="Sandor L."/>
            <person name="Spatafora J.W."/>
            <person name="Grigoriev I.V."/>
            <person name="Hibbett D.S."/>
        </authorList>
    </citation>
    <scope>NUCLEOTIDE SEQUENCE [LARGE SCALE GENOMIC DNA]</scope>
    <source>
        <strain evidence="1 2">3A-2</strain>
    </source>
</reference>
<keyword evidence="2" id="KW-1185">Reference proteome</keyword>
<evidence type="ECO:0000313" key="1">
    <source>
        <dbReference type="EMBL" id="OCH87858.1"/>
    </source>
</evidence>
<accession>A0A8E2ANC0</accession>
<protein>
    <submittedName>
        <fullName evidence="1">Uncharacterized protein</fullName>
    </submittedName>
</protein>
<organism evidence="1 2">
    <name type="scientific">Obba rivulosa</name>
    <dbReference type="NCBI Taxonomy" id="1052685"/>
    <lineage>
        <taxon>Eukaryota</taxon>
        <taxon>Fungi</taxon>
        <taxon>Dikarya</taxon>
        <taxon>Basidiomycota</taxon>
        <taxon>Agaricomycotina</taxon>
        <taxon>Agaricomycetes</taxon>
        <taxon>Polyporales</taxon>
        <taxon>Gelatoporiaceae</taxon>
        <taxon>Obba</taxon>
    </lineage>
</organism>